<evidence type="ECO:0000259" key="2">
    <source>
        <dbReference type="SMART" id="SM00507"/>
    </source>
</evidence>
<gene>
    <name evidence="3" type="ORF">ACFHYQ_27770</name>
</gene>
<dbReference type="Pfam" id="PF02720">
    <property type="entry name" value="DUF222"/>
    <property type="match status" value="1"/>
</dbReference>
<accession>A0ABV6UD47</accession>
<dbReference type="Proteomes" id="UP001589870">
    <property type="component" value="Unassembled WGS sequence"/>
</dbReference>
<feature type="compositionally biased region" description="Low complexity" evidence="1">
    <location>
        <begin position="83"/>
        <end position="100"/>
    </location>
</feature>
<feature type="compositionally biased region" description="Basic and acidic residues" evidence="1">
    <location>
        <begin position="259"/>
        <end position="274"/>
    </location>
</feature>
<feature type="compositionally biased region" description="Basic and acidic residues" evidence="1">
    <location>
        <begin position="101"/>
        <end position="119"/>
    </location>
</feature>
<dbReference type="InterPro" id="IPR003870">
    <property type="entry name" value="DUF222"/>
</dbReference>
<evidence type="ECO:0000313" key="3">
    <source>
        <dbReference type="EMBL" id="MFC0866102.1"/>
    </source>
</evidence>
<feature type="region of interest" description="Disordered" evidence="1">
    <location>
        <begin position="233"/>
        <end position="359"/>
    </location>
</feature>
<dbReference type="InterPro" id="IPR003615">
    <property type="entry name" value="HNH_nuc"/>
</dbReference>
<protein>
    <submittedName>
        <fullName evidence="3">DUF222 domain-containing protein</fullName>
    </submittedName>
</protein>
<feature type="domain" description="HNH nuclease" evidence="2">
    <location>
        <begin position="421"/>
        <end position="473"/>
    </location>
</feature>
<feature type="compositionally biased region" description="Basic and acidic residues" evidence="1">
    <location>
        <begin position="344"/>
        <end position="353"/>
    </location>
</feature>
<evidence type="ECO:0000256" key="1">
    <source>
        <dbReference type="SAM" id="MobiDB-lite"/>
    </source>
</evidence>
<keyword evidence="4" id="KW-1185">Reference proteome</keyword>
<dbReference type="SMART" id="SM00507">
    <property type="entry name" value="HNHc"/>
    <property type="match status" value="1"/>
</dbReference>
<feature type="non-terminal residue" evidence="3">
    <location>
        <position position="1"/>
    </location>
</feature>
<feature type="region of interest" description="Disordered" evidence="1">
    <location>
        <begin position="78"/>
        <end position="167"/>
    </location>
</feature>
<organism evidence="3 4">
    <name type="scientific">Sphaerimonospora cavernae</name>
    <dbReference type="NCBI Taxonomy" id="1740611"/>
    <lineage>
        <taxon>Bacteria</taxon>
        <taxon>Bacillati</taxon>
        <taxon>Actinomycetota</taxon>
        <taxon>Actinomycetes</taxon>
        <taxon>Streptosporangiales</taxon>
        <taxon>Streptosporangiaceae</taxon>
        <taxon>Sphaerimonospora</taxon>
    </lineage>
</organism>
<feature type="compositionally biased region" description="Gly residues" evidence="1">
    <location>
        <begin position="320"/>
        <end position="329"/>
    </location>
</feature>
<sequence>ARFLLVRETDSGGMEGEFRLPREAAARLRTLLDAYAKPKAKGDDRPLRVRNADAFIALLEQQITAELLVLVNAESLPDDGPVGDPSSTDTAPTDTAPGDAVQRDDAQAGATREGDHMPGEDVMSGGYQPPGSGAAAGEPTNGDFARGTCGSSDSIGDVADPVDGTLADGIATRSGECAAPDDSGSNEVCHAGENEDAAAGGTAGSADIAEAADSTEVADTAQTVSDRQAGIAETADAAEHESSGQGTARPGKVGPGKARPGEADYATNREELRRTGSGPGVDRKEAGGAKPDRRAEQEESGPNETAPGESADDGRVRRIGGPGRPGGRGAPDEVGSRRNGGRGRVRDRDRSGGPDEMGGLADWRWQAVLRTLPGLLLSTGQLLPITDVHRLARTSTLMRLVMNADGQVLDMGRKVRLATAAQRRAVLARYDTCWVEGCPLPASMCQVDHLDNWSEGGLTDLAKLGPACQWHNRDRYLRPDRYRRRQIGPDRWAFTYTGPSYATTRR</sequence>
<dbReference type="Gene3D" id="1.10.30.50">
    <property type="match status" value="1"/>
</dbReference>
<reference evidence="3 4" key="1">
    <citation type="submission" date="2024-09" db="EMBL/GenBank/DDBJ databases">
        <authorList>
            <person name="Sun Q."/>
            <person name="Mori K."/>
        </authorList>
    </citation>
    <scope>NUCLEOTIDE SEQUENCE [LARGE SCALE GENOMIC DNA]</scope>
    <source>
        <strain evidence="3 4">TBRC 1851</strain>
    </source>
</reference>
<proteinExistence type="predicted"/>
<dbReference type="RefSeq" id="WP_394304101.1">
    <property type="nucleotide sequence ID" value="NZ_JBHMQT010000067.1"/>
</dbReference>
<dbReference type="EMBL" id="JBHMQT010000067">
    <property type="protein sequence ID" value="MFC0866102.1"/>
    <property type="molecule type" value="Genomic_DNA"/>
</dbReference>
<comment type="caution">
    <text evidence="3">The sequence shown here is derived from an EMBL/GenBank/DDBJ whole genome shotgun (WGS) entry which is preliminary data.</text>
</comment>
<name>A0ABV6UD47_9ACTN</name>
<dbReference type="CDD" id="cd00085">
    <property type="entry name" value="HNHc"/>
    <property type="match status" value="1"/>
</dbReference>
<feature type="compositionally biased region" description="Basic and acidic residues" evidence="1">
    <location>
        <begin position="281"/>
        <end position="297"/>
    </location>
</feature>
<evidence type="ECO:0000313" key="4">
    <source>
        <dbReference type="Proteomes" id="UP001589870"/>
    </source>
</evidence>